<evidence type="ECO:0000313" key="1">
    <source>
        <dbReference type="EMBL" id="MFC1442598.1"/>
    </source>
</evidence>
<accession>A0ABV6XWF4</accession>
<proteinExistence type="predicted"/>
<dbReference type="EMBL" id="JBEUKS010000013">
    <property type="protein sequence ID" value="MFC1442598.1"/>
    <property type="molecule type" value="Genomic_DNA"/>
</dbReference>
<sequence>MDIPLMGVAIDVLLVVCGPPRILSRQRRNPASHWASQSPDGRQVIRLTVVKRAA</sequence>
<comment type="caution">
    <text evidence="1">The sequence shown here is derived from an EMBL/GenBank/DDBJ whole genome shotgun (WGS) entry which is preliminary data.</text>
</comment>
<evidence type="ECO:0000313" key="2">
    <source>
        <dbReference type="Proteomes" id="UP001592581"/>
    </source>
</evidence>
<dbReference type="Proteomes" id="UP001592581">
    <property type="component" value="Unassembled WGS sequence"/>
</dbReference>
<reference evidence="1 2" key="1">
    <citation type="submission" date="2024-06" db="EMBL/GenBank/DDBJ databases">
        <authorList>
            <person name="Lee S.D."/>
        </authorList>
    </citation>
    <scope>NUCLEOTIDE SEQUENCE [LARGE SCALE GENOMIC DNA]</scope>
    <source>
        <strain evidence="1 2">N1-10</strain>
    </source>
</reference>
<keyword evidence="2" id="KW-1185">Reference proteome</keyword>
<dbReference type="RefSeq" id="WP_380567691.1">
    <property type="nucleotide sequence ID" value="NZ_JBEUKS010000013.1"/>
</dbReference>
<name>A0ABV6XWF4_9ACTN</name>
<organism evidence="1 2">
    <name type="scientific">Streptacidiphilus jeojiensis</name>
    <dbReference type="NCBI Taxonomy" id="3229225"/>
    <lineage>
        <taxon>Bacteria</taxon>
        <taxon>Bacillati</taxon>
        <taxon>Actinomycetota</taxon>
        <taxon>Actinomycetes</taxon>
        <taxon>Kitasatosporales</taxon>
        <taxon>Streptomycetaceae</taxon>
        <taxon>Streptacidiphilus</taxon>
    </lineage>
</organism>
<protein>
    <submittedName>
        <fullName evidence="1">Uncharacterized protein</fullName>
    </submittedName>
</protein>
<gene>
    <name evidence="1" type="ORF">ABUW04_30535</name>
</gene>